<comment type="function">
    <text evidence="10">Inner membrane component of the type II secretion system required for the energy-dependent secretion of extracellular factors such as proteases and toxins from the periplasm.</text>
</comment>
<keyword evidence="6" id="KW-0812">Transmembrane</keyword>
<evidence type="ECO:0000256" key="11">
    <source>
        <dbReference type="SAM" id="MobiDB-lite"/>
    </source>
</evidence>
<comment type="subcellular location">
    <subcellularLocation>
        <location evidence="1">Cell inner membrane</location>
    </subcellularLocation>
</comment>
<dbReference type="Gene3D" id="3.30.420.380">
    <property type="match status" value="1"/>
</dbReference>
<dbReference type="Proteomes" id="UP000198600">
    <property type="component" value="Chromosome I"/>
</dbReference>
<dbReference type="STRING" id="46679.SAMN05216202_1623"/>
<keyword evidence="9" id="KW-0472">Membrane</keyword>
<dbReference type="Pfam" id="PF12693">
    <property type="entry name" value="GspL_C"/>
    <property type="match status" value="1"/>
</dbReference>
<keyword evidence="8" id="KW-1133">Transmembrane helix</keyword>
<evidence type="ECO:0000313" key="13">
    <source>
        <dbReference type="EMBL" id="SDU91964.1"/>
    </source>
</evidence>
<evidence type="ECO:0000256" key="8">
    <source>
        <dbReference type="ARBA" id="ARBA00022989"/>
    </source>
</evidence>
<evidence type="ECO:0000256" key="1">
    <source>
        <dbReference type="ARBA" id="ARBA00004533"/>
    </source>
</evidence>
<evidence type="ECO:0000256" key="9">
    <source>
        <dbReference type="ARBA" id="ARBA00023136"/>
    </source>
</evidence>
<evidence type="ECO:0000256" key="5">
    <source>
        <dbReference type="ARBA" id="ARBA00022519"/>
    </source>
</evidence>
<dbReference type="GO" id="GO:0005886">
    <property type="term" value="C:plasma membrane"/>
    <property type="evidence" value="ECO:0007669"/>
    <property type="project" value="UniProtKB-SubCell"/>
</dbReference>
<evidence type="ECO:0000256" key="6">
    <source>
        <dbReference type="ARBA" id="ARBA00022692"/>
    </source>
</evidence>
<evidence type="ECO:0000313" key="14">
    <source>
        <dbReference type="Proteomes" id="UP000198600"/>
    </source>
</evidence>
<keyword evidence="7 10" id="KW-0653">Protein transport</keyword>
<dbReference type="GO" id="GO:0015628">
    <property type="term" value="P:protein secretion by the type II secretion system"/>
    <property type="evidence" value="ECO:0007669"/>
    <property type="project" value="InterPro"/>
</dbReference>
<comment type="similarity">
    <text evidence="2 10">Belongs to the GSP L family.</text>
</comment>
<dbReference type="InterPro" id="IPR025691">
    <property type="entry name" value="GspL_pp_dom"/>
</dbReference>
<dbReference type="RefSeq" id="WP_084377944.1">
    <property type="nucleotide sequence ID" value="NZ_LS483433.1"/>
</dbReference>
<reference evidence="14" key="1">
    <citation type="submission" date="2016-10" db="EMBL/GenBank/DDBJ databases">
        <authorList>
            <person name="Varghese N."/>
            <person name="Submissions S."/>
        </authorList>
    </citation>
    <scope>NUCLEOTIDE SEQUENCE [LARGE SCALE GENOMIC DNA]</scope>
    <source>
        <strain evidence="14">LMG 2223</strain>
    </source>
</reference>
<dbReference type="GO" id="GO:0009276">
    <property type="term" value="C:Gram-negative-bacterium-type cell wall"/>
    <property type="evidence" value="ECO:0007669"/>
    <property type="project" value="InterPro"/>
</dbReference>
<dbReference type="PIRSF" id="PIRSF015761">
    <property type="entry name" value="Protein_L"/>
    <property type="match status" value="1"/>
</dbReference>
<feature type="region of interest" description="Disordered" evidence="11">
    <location>
        <begin position="356"/>
        <end position="379"/>
    </location>
</feature>
<dbReference type="SUPFAM" id="SSF53067">
    <property type="entry name" value="Actin-like ATPase domain"/>
    <property type="match status" value="1"/>
</dbReference>
<evidence type="ECO:0000256" key="2">
    <source>
        <dbReference type="ARBA" id="ARBA00005318"/>
    </source>
</evidence>
<proteinExistence type="inferred from homology"/>
<organism evidence="13 14">
    <name type="scientific">Pseudomonas mucidolens</name>
    <dbReference type="NCBI Taxonomy" id="46679"/>
    <lineage>
        <taxon>Bacteria</taxon>
        <taxon>Pseudomonadati</taxon>
        <taxon>Pseudomonadota</taxon>
        <taxon>Gammaproteobacteria</taxon>
        <taxon>Pseudomonadales</taxon>
        <taxon>Pseudomonadaceae</taxon>
        <taxon>Pseudomonas</taxon>
    </lineage>
</organism>
<keyword evidence="4" id="KW-1003">Cell membrane</keyword>
<evidence type="ECO:0000256" key="4">
    <source>
        <dbReference type="ARBA" id="ARBA00022475"/>
    </source>
</evidence>
<dbReference type="EMBL" id="LT629802">
    <property type="protein sequence ID" value="SDU91964.1"/>
    <property type="molecule type" value="Genomic_DNA"/>
</dbReference>
<dbReference type="NCBIfam" id="TIGR01709">
    <property type="entry name" value="typeII_sec_gspL"/>
    <property type="match status" value="1"/>
</dbReference>
<sequence>MTRLRIALPPLEQLSVDSLVQFAWLDRAGQVSREGQASLVALGQTHKTLTAECFLHPRDSLLASLQLPQLSPAKVAAAVACAAQALILGPLEQMQVAHGPRESDGQVQVGWLAKIRLEHLQRVLAQAHINLRGLYPAPYALPVPPAGRLTAACVEGHLLIRQSLQQAALHPLGEQALQALLSAGTDLLPVEVGAPQHWQGPVPNWGLHARLKRTGAGSAGWGRALGLSAVAVAVWALGLNLYAARQVNEGQQLKARMVAQVKQAFPELPVILNPLQQARQQLAARQSATADGGQRFSNLLQLAGSNMPFMVGSVETLSFEQGRLQLNLLADSRSPAVEGEWQTALAQAGFTARHDAQSWTLEPLTEPADSTSNTTADDE</sequence>
<evidence type="ECO:0000259" key="12">
    <source>
        <dbReference type="Pfam" id="PF12693"/>
    </source>
</evidence>
<feature type="compositionally biased region" description="Polar residues" evidence="11">
    <location>
        <begin position="368"/>
        <end position="379"/>
    </location>
</feature>
<dbReference type="InterPro" id="IPR043129">
    <property type="entry name" value="ATPase_NBD"/>
</dbReference>
<evidence type="ECO:0000256" key="3">
    <source>
        <dbReference type="ARBA" id="ARBA00022448"/>
    </source>
</evidence>
<feature type="domain" description="GspL periplasmic" evidence="12">
    <location>
        <begin position="219"/>
        <end position="354"/>
    </location>
</feature>
<dbReference type="GO" id="GO:0015627">
    <property type="term" value="C:type II protein secretion system complex"/>
    <property type="evidence" value="ECO:0007669"/>
    <property type="project" value="InterPro"/>
</dbReference>
<gene>
    <name evidence="13" type="ORF">SAMN05216202_1623</name>
</gene>
<protein>
    <recommendedName>
        <fullName evidence="10">Type II secretion system protein L</fullName>
        <shortName evidence="10">T2SS protein L</shortName>
    </recommendedName>
</protein>
<accession>A0A1H2MFV5</accession>
<dbReference type="OrthoDB" id="7022366at2"/>
<dbReference type="InterPro" id="IPR007812">
    <property type="entry name" value="T2SS_protein-GspL"/>
</dbReference>
<keyword evidence="14" id="KW-1185">Reference proteome</keyword>
<keyword evidence="3 10" id="KW-0813">Transport</keyword>
<evidence type="ECO:0000256" key="7">
    <source>
        <dbReference type="ARBA" id="ARBA00022927"/>
    </source>
</evidence>
<dbReference type="AlphaFoldDB" id="A0A1H2MFV5"/>
<name>A0A1H2MFV5_9PSED</name>
<keyword evidence="5" id="KW-0997">Cell inner membrane</keyword>
<evidence type="ECO:0000256" key="10">
    <source>
        <dbReference type="PIRNR" id="PIRNR015761"/>
    </source>
</evidence>